<dbReference type="AlphaFoldDB" id="B9HSE3"/>
<feature type="transmembrane region" description="Helical" evidence="1">
    <location>
        <begin position="66"/>
        <end position="84"/>
    </location>
</feature>
<evidence type="ECO:0000256" key="1">
    <source>
        <dbReference type="SAM" id="Phobius"/>
    </source>
</evidence>
<dbReference type="InParanoid" id="B9HSE3"/>
<keyword evidence="1" id="KW-1133">Transmembrane helix</keyword>
<organism evidence="2 3">
    <name type="scientific">Populus trichocarpa</name>
    <name type="common">Western balsam poplar</name>
    <name type="synonym">Populus balsamifera subsp. trichocarpa</name>
    <dbReference type="NCBI Taxonomy" id="3694"/>
    <lineage>
        <taxon>Eukaryota</taxon>
        <taxon>Viridiplantae</taxon>
        <taxon>Streptophyta</taxon>
        <taxon>Embryophyta</taxon>
        <taxon>Tracheophyta</taxon>
        <taxon>Spermatophyta</taxon>
        <taxon>Magnoliopsida</taxon>
        <taxon>eudicotyledons</taxon>
        <taxon>Gunneridae</taxon>
        <taxon>Pentapetalae</taxon>
        <taxon>rosids</taxon>
        <taxon>fabids</taxon>
        <taxon>Malpighiales</taxon>
        <taxon>Salicaceae</taxon>
        <taxon>Saliceae</taxon>
        <taxon>Populus</taxon>
    </lineage>
</organism>
<evidence type="ECO:0000313" key="3">
    <source>
        <dbReference type="Proteomes" id="UP000006729"/>
    </source>
</evidence>
<dbReference type="Proteomes" id="UP000006729">
    <property type="component" value="Chromosome 10"/>
</dbReference>
<name>B9HSE3_POPTR</name>
<proteinExistence type="predicted"/>
<feature type="transmembrane region" description="Helical" evidence="1">
    <location>
        <begin position="41"/>
        <end position="59"/>
    </location>
</feature>
<dbReference type="HOGENOM" id="CLU_1417320_0_0_1"/>
<accession>B9HSE3</accession>
<evidence type="ECO:0000313" key="2">
    <source>
        <dbReference type="EMBL" id="PNT14270.1"/>
    </source>
</evidence>
<gene>
    <name evidence="2" type="ORF">POPTR_010G021700</name>
</gene>
<keyword evidence="3" id="KW-1185">Reference proteome</keyword>
<reference evidence="2 3" key="1">
    <citation type="journal article" date="2006" name="Science">
        <title>The genome of black cottonwood, Populus trichocarpa (Torr. &amp; Gray).</title>
        <authorList>
            <person name="Tuskan G.A."/>
            <person name="Difazio S."/>
            <person name="Jansson S."/>
            <person name="Bohlmann J."/>
            <person name="Grigoriev I."/>
            <person name="Hellsten U."/>
            <person name="Putnam N."/>
            <person name="Ralph S."/>
            <person name="Rombauts S."/>
            <person name="Salamov A."/>
            <person name="Schein J."/>
            <person name="Sterck L."/>
            <person name="Aerts A."/>
            <person name="Bhalerao R.R."/>
            <person name="Bhalerao R.P."/>
            <person name="Blaudez D."/>
            <person name="Boerjan W."/>
            <person name="Brun A."/>
            <person name="Brunner A."/>
            <person name="Busov V."/>
            <person name="Campbell M."/>
            <person name="Carlson J."/>
            <person name="Chalot M."/>
            <person name="Chapman J."/>
            <person name="Chen G.L."/>
            <person name="Cooper D."/>
            <person name="Coutinho P.M."/>
            <person name="Couturier J."/>
            <person name="Covert S."/>
            <person name="Cronk Q."/>
            <person name="Cunningham R."/>
            <person name="Davis J."/>
            <person name="Degroeve S."/>
            <person name="Dejardin A."/>
            <person name="Depamphilis C."/>
            <person name="Detter J."/>
            <person name="Dirks B."/>
            <person name="Dubchak I."/>
            <person name="Duplessis S."/>
            <person name="Ehlting J."/>
            <person name="Ellis B."/>
            <person name="Gendler K."/>
            <person name="Goodstein D."/>
            <person name="Gribskov M."/>
            <person name="Grimwood J."/>
            <person name="Groover A."/>
            <person name="Gunter L."/>
            <person name="Hamberger B."/>
            <person name="Heinze B."/>
            <person name="Helariutta Y."/>
            <person name="Henrissat B."/>
            <person name="Holligan D."/>
            <person name="Holt R."/>
            <person name="Huang W."/>
            <person name="Islam-Faridi N."/>
            <person name="Jones S."/>
            <person name="Jones-Rhoades M."/>
            <person name="Jorgensen R."/>
            <person name="Joshi C."/>
            <person name="Kangasjarvi J."/>
            <person name="Karlsson J."/>
            <person name="Kelleher C."/>
            <person name="Kirkpatrick R."/>
            <person name="Kirst M."/>
            <person name="Kohler A."/>
            <person name="Kalluri U."/>
            <person name="Larimer F."/>
            <person name="Leebens-Mack J."/>
            <person name="Leple J.C."/>
            <person name="Locascio P."/>
            <person name="Lou Y."/>
            <person name="Lucas S."/>
            <person name="Martin F."/>
            <person name="Montanini B."/>
            <person name="Napoli C."/>
            <person name="Nelson D.R."/>
            <person name="Nelson C."/>
            <person name="Nieminen K."/>
            <person name="Nilsson O."/>
            <person name="Pereda V."/>
            <person name="Peter G."/>
            <person name="Philippe R."/>
            <person name="Pilate G."/>
            <person name="Poliakov A."/>
            <person name="Razumovskaya J."/>
            <person name="Richardson P."/>
            <person name="Rinaldi C."/>
            <person name="Ritland K."/>
            <person name="Rouze P."/>
            <person name="Ryaboy D."/>
            <person name="Schmutz J."/>
            <person name="Schrader J."/>
            <person name="Segerman B."/>
            <person name="Shin H."/>
            <person name="Siddiqui A."/>
            <person name="Sterky F."/>
            <person name="Terry A."/>
            <person name="Tsai C.J."/>
            <person name="Uberbacher E."/>
            <person name="Unneberg P."/>
            <person name="Vahala J."/>
            <person name="Wall K."/>
            <person name="Wessler S."/>
            <person name="Yang G."/>
            <person name="Yin T."/>
            <person name="Douglas C."/>
            <person name="Marra M."/>
            <person name="Sandberg G."/>
            <person name="Van de Peer Y."/>
            <person name="Rokhsar D."/>
        </authorList>
    </citation>
    <scope>NUCLEOTIDE SEQUENCE [LARGE SCALE GENOMIC DNA]</scope>
    <source>
        <strain evidence="3">cv. Nisqually</strain>
    </source>
</reference>
<keyword evidence="1" id="KW-0812">Transmembrane</keyword>
<keyword evidence="1" id="KW-0472">Membrane</keyword>
<sequence>MSIPSPACSPVVGSELGESQCFPAFCVRCLLMRDPWSSCPLVGSLCLDLMIFTVGGGCFKVLDARPFCLLGLFVVVAELLDVYFLSGGYLYLLSYCCFVGALSIRVRFSPHVQTIIAMDPDSLGEALSPTVWATDVVFFVAALLVCSKWRVLDGVCPRSDLDNVVVQLLVKMLVRGYDCNCSQSRLEGDLSL</sequence>
<protein>
    <submittedName>
        <fullName evidence="2">Uncharacterized protein</fullName>
    </submittedName>
</protein>
<dbReference type="EMBL" id="CM009299">
    <property type="protein sequence ID" value="PNT14270.1"/>
    <property type="molecule type" value="Genomic_DNA"/>
</dbReference>